<evidence type="ECO:0000256" key="6">
    <source>
        <dbReference type="ARBA" id="ARBA00022723"/>
    </source>
</evidence>
<keyword evidence="8" id="KW-0863">Zinc-finger</keyword>
<accession>A0AAJ0MDC9</accession>
<dbReference type="Pfam" id="PF01230">
    <property type="entry name" value="HIT"/>
    <property type="match status" value="1"/>
</dbReference>
<comment type="caution">
    <text evidence="23">The sequence shown here is derived from an EMBL/GenBank/DDBJ whole genome shotgun (WGS) entry which is preliminary data.</text>
</comment>
<comment type="catalytic activity">
    <reaction evidence="14">
        <text>a 3'-end 2'-deoxyribonucleotide-3'-diphospho-5'-guanosine-DNA + H2O = a 3'-end 2'-deoxyribonucleotide 3'-phosphate-DNA + GMP + 2 H(+)</text>
        <dbReference type="Rhea" id="RHEA:52140"/>
        <dbReference type="Rhea" id="RHEA-COMP:13186"/>
        <dbReference type="Rhea" id="RHEA-COMP:13187"/>
        <dbReference type="ChEBI" id="CHEBI:15377"/>
        <dbReference type="ChEBI" id="CHEBI:15378"/>
        <dbReference type="ChEBI" id="CHEBI:58115"/>
        <dbReference type="ChEBI" id="CHEBI:136419"/>
        <dbReference type="ChEBI" id="CHEBI:136420"/>
        <dbReference type="EC" id="3.6.1.72"/>
    </reaction>
</comment>
<keyword evidence="9" id="KW-0378">Hydrolase</keyword>
<evidence type="ECO:0000256" key="2">
    <source>
        <dbReference type="ARBA" id="ARBA00004496"/>
    </source>
</evidence>
<dbReference type="PROSITE" id="PS00892">
    <property type="entry name" value="HIT_1"/>
    <property type="match status" value="1"/>
</dbReference>
<evidence type="ECO:0000256" key="8">
    <source>
        <dbReference type="ARBA" id="ARBA00022771"/>
    </source>
</evidence>
<dbReference type="GO" id="GO:0120108">
    <property type="term" value="F:DNA-3'-diphospho-5'-guanosine diphosphatase activity"/>
    <property type="evidence" value="ECO:0007669"/>
    <property type="project" value="UniProtKB-EC"/>
</dbReference>
<dbReference type="GO" id="GO:0000012">
    <property type="term" value="P:single strand break repair"/>
    <property type="evidence" value="ECO:0007669"/>
    <property type="project" value="TreeGrafter"/>
</dbReference>
<dbReference type="SUPFAM" id="SSF54197">
    <property type="entry name" value="HIT-like"/>
    <property type="match status" value="1"/>
</dbReference>
<sequence>MDDFVQKSEEVAGHASTSNSAAADAPKKRNAFAELMAPKPKAAKADASDNSTHRHKKVSQALKRLGNWRDALLEYIQHPERFPSVLRVTPNTVLIKDMYAKATIHLLLLPRSPAHYDLHPHKAFEDPAFLAMMKEEAASAAKIAAAELARQLSPFSATSKARNDAMDAGVPFEDLPPGRDFLPEIQVGIHAHPSMSHLHVHIISRDSHSDMLKHRKHYNSFHTPFFIPLADYPLAQDDVRCQSSFQNANLDAEFVCWRCGEGFGRKFSELKKHLEVEFQLWKAE</sequence>
<comment type="subcellular location">
    <subcellularLocation>
        <location evidence="2">Cytoplasm</location>
    </subcellularLocation>
    <subcellularLocation>
        <location evidence="1">Nucleus</location>
    </subcellularLocation>
</comment>
<dbReference type="Proteomes" id="UP001275084">
    <property type="component" value="Unassembled WGS sequence"/>
</dbReference>
<dbReference type="Pfam" id="PF16278">
    <property type="entry name" value="zf-C2HE"/>
    <property type="match status" value="1"/>
</dbReference>
<dbReference type="EC" id="3.6.1.71" evidence="4"/>
<dbReference type="EC" id="3.6.1.72" evidence="3"/>
<evidence type="ECO:0000256" key="13">
    <source>
        <dbReference type="ARBA" id="ARBA00023242"/>
    </source>
</evidence>
<evidence type="ECO:0000259" key="21">
    <source>
        <dbReference type="Pfam" id="PF01230"/>
    </source>
</evidence>
<dbReference type="GO" id="GO:0008270">
    <property type="term" value="F:zinc ion binding"/>
    <property type="evidence" value="ECO:0007669"/>
    <property type="project" value="UniProtKB-KW"/>
</dbReference>
<evidence type="ECO:0000256" key="19">
    <source>
        <dbReference type="ARBA" id="ARBA00076243"/>
    </source>
</evidence>
<keyword evidence="7" id="KW-0227">DNA damage</keyword>
<dbReference type="GO" id="GO:0005634">
    <property type="term" value="C:nucleus"/>
    <property type="evidence" value="ECO:0007669"/>
    <property type="project" value="UniProtKB-SubCell"/>
</dbReference>
<comment type="function">
    <text evidence="17">DNA-binding protein involved in single-strand DNA break repair, double-strand DNA break repair and base excision repair. Resolves abortive DNA ligation intermediates formed either at base excision sites, or when DNA ligases attempt to repair non-ligatable breaks induced by reactive oxygen species. Catalyzes the release of adenylate groups covalently linked to 5'-phosphate termini, resulting in the production of 5'-phosphate termini that can be efficiently rejoined. Likewise, catalyzes the release of 3'-linked guanosine (DNAppG) and inosine (DNAppI) from DNA, but has higher specific activity with 5'-linked adenosine (AppDNA).</text>
</comment>
<keyword evidence="6" id="KW-0479">Metal-binding</keyword>
<keyword evidence="12" id="KW-0234">DNA repair</keyword>
<dbReference type="InterPro" id="IPR032566">
    <property type="entry name" value="Znf-C2HE"/>
</dbReference>
<evidence type="ECO:0000256" key="4">
    <source>
        <dbReference type="ARBA" id="ARBA00012496"/>
    </source>
</evidence>
<evidence type="ECO:0000256" key="17">
    <source>
        <dbReference type="ARBA" id="ARBA00059438"/>
    </source>
</evidence>
<keyword evidence="11" id="KW-0238">DNA-binding</keyword>
<dbReference type="GO" id="GO:0033699">
    <property type="term" value="F:DNA 5'-adenosine monophosphate hydrolase activity"/>
    <property type="evidence" value="ECO:0007669"/>
    <property type="project" value="UniProtKB-EC"/>
</dbReference>
<dbReference type="InterPro" id="IPR019808">
    <property type="entry name" value="Histidine_triad_CS"/>
</dbReference>
<comment type="catalytic activity">
    <reaction evidence="15">
        <text>a 5'-end adenosine-5'-diphospho-5'-2'-deoxyribonucleoside-DNA + H2O = a 5'-end 5'-phospho-2'-deoxyribonucleoside-DNA + AMP + 2 H(+)</text>
        <dbReference type="Rhea" id="RHEA:52128"/>
        <dbReference type="Rhea" id="RHEA-COMP:13180"/>
        <dbReference type="Rhea" id="RHEA-COMP:13181"/>
        <dbReference type="ChEBI" id="CHEBI:15377"/>
        <dbReference type="ChEBI" id="CHEBI:15378"/>
        <dbReference type="ChEBI" id="CHEBI:136412"/>
        <dbReference type="ChEBI" id="CHEBI:136413"/>
        <dbReference type="ChEBI" id="CHEBI:456215"/>
        <dbReference type="EC" id="3.6.1.71"/>
    </reaction>
</comment>
<reference evidence="23" key="2">
    <citation type="submission" date="2023-06" db="EMBL/GenBank/DDBJ databases">
        <authorList>
            <consortium name="Lawrence Berkeley National Laboratory"/>
            <person name="Haridas S."/>
            <person name="Hensen N."/>
            <person name="Bonometti L."/>
            <person name="Westerberg I."/>
            <person name="Brannstrom I.O."/>
            <person name="Guillou S."/>
            <person name="Cros-Aarteil S."/>
            <person name="Calhoun S."/>
            <person name="Kuo A."/>
            <person name="Mondo S."/>
            <person name="Pangilinan J."/>
            <person name="Riley R."/>
            <person name="Labutti K."/>
            <person name="Andreopoulos B."/>
            <person name="Lipzen A."/>
            <person name="Chen C."/>
            <person name="Yanf M."/>
            <person name="Daum C."/>
            <person name="Ng V."/>
            <person name="Clum A."/>
            <person name="Steindorff A."/>
            <person name="Ohm R."/>
            <person name="Martin F."/>
            <person name="Silar P."/>
            <person name="Natvig D."/>
            <person name="Lalanne C."/>
            <person name="Gautier V."/>
            <person name="Ament-Velasquez S.L."/>
            <person name="Kruys A."/>
            <person name="Hutchinson M.I."/>
            <person name="Powell A.J."/>
            <person name="Barry K."/>
            <person name="Miller A.N."/>
            <person name="Grigoriev I.V."/>
            <person name="Debuchy R."/>
            <person name="Gladieux P."/>
            <person name="Thoren M.H."/>
            <person name="Johannesson H."/>
        </authorList>
    </citation>
    <scope>NUCLEOTIDE SEQUENCE</scope>
    <source>
        <strain evidence="23">CBS 955.72</strain>
    </source>
</reference>
<evidence type="ECO:0000313" key="23">
    <source>
        <dbReference type="EMBL" id="KAK3352252.1"/>
    </source>
</evidence>
<dbReference type="GO" id="GO:0005737">
    <property type="term" value="C:cytoplasm"/>
    <property type="evidence" value="ECO:0007669"/>
    <property type="project" value="UniProtKB-SubCell"/>
</dbReference>
<organism evidence="23 24">
    <name type="scientific">Lasiosphaeria hispida</name>
    <dbReference type="NCBI Taxonomy" id="260671"/>
    <lineage>
        <taxon>Eukaryota</taxon>
        <taxon>Fungi</taxon>
        <taxon>Dikarya</taxon>
        <taxon>Ascomycota</taxon>
        <taxon>Pezizomycotina</taxon>
        <taxon>Sordariomycetes</taxon>
        <taxon>Sordariomycetidae</taxon>
        <taxon>Sordariales</taxon>
        <taxon>Lasiosphaeriaceae</taxon>
        <taxon>Lasiosphaeria</taxon>
    </lineage>
</organism>
<dbReference type="FunFam" id="3.30.428.10:FF:000017">
    <property type="entry name" value="Aprataxin-like protein"/>
    <property type="match status" value="1"/>
</dbReference>
<evidence type="ECO:0000313" key="24">
    <source>
        <dbReference type="Proteomes" id="UP001275084"/>
    </source>
</evidence>
<dbReference type="GO" id="GO:0003725">
    <property type="term" value="F:double-stranded RNA binding"/>
    <property type="evidence" value="ECO:0007669"/>
    <property type="project" value="TreeGrafter"/>
</dbReference>
<evidence type="ECO:0000256" key="11">
    <source>
        <dbReference type="ARBA" id="ARBA00023125"/>
    </source>
</evidence>
<evidence type="ECO:0000259" key="22">
    <source>
        <dbReference type="Pfam" id="PF16278"/>
    </source>
</evidence>
<keyword evidence="10" id="KW-0862">Zinc</keyword>
<protein>
    <recommendedName>
        <fullName evidence="18">Aprataxin-like protein</fullName>
        <ecNumber evidence="4">3.6.1.71</ecNumber>
        <ecNumber evidence="3">3.6.1.72</ecNumber>
    </recommendedName>
    <alternativeName>
        <fullName evidence="19">Hit family protein 3</fullName>
    </alternativeName>
</protein>
<dbReference type="Gene3D" id="3.30.428.10">
    <property type="entry name" value="HIT-like"/>
    <property type="match status" value="1"/>
</dbReference>
<evidence type="ECO:0000256" key="15">
    <source>
        <dbReference type="ARBA" id="ARBA00044639"/>
    </source>
</evidence>
<dbReference type="EMBL" id="JAUIQD010000004">
    <property type="protein sequence ID" value="KAK3352252.1"/>
    <property type="molecule type" value="Genomic_DNA"/>
</dbReference>
<proteinExistence type="predicted"/>
<feature type="region of interest" description="Disordered" evidence="20">
    <location>
        <begin position="1"/>
        <end position="55"/>
    </location>
</feature>
<evidence type="ECO:0000256" key="16">
    <source>
        <dbReference type="ARBA" id="ARBA00044713"/>
    </source>
</evidence>
<evidence type="ECO:0000256" key="20">
    <source>
        <dbReference type="SAM" id="MobiDB-lite"/>
    </source>
</evidence>
<dbReference type="GO" id="GO:1990165">
    <property type="term" value="F:single-strand break-containing DNA binding"/>
    <property type="evidence" value="ECO:0007669"/>
    <property type="project" value="TreeGrafter"/>
</dbReference>
<feature type="compositionally biased region" description="Basic and acidic residues" evidence="20">
    <location>
        <begin position="1"/>
        <end position="12"/>
    </location>
</feature>
<evidence type="ECO:0000256" key="5">
    <source>
        <dbReference type="ARBA" id="ARBA00022490"/>
    </source>
</evidence>
<reference evidence="23" key="1">
    <citation type="journal article" date="2023" name="Mol. Phylogenet. Evol.">
        <title>Genome-scale phylogeny and comparative genomics of the fungal order Sordariales.</title>
        <authorList>
            <person name="Hensen N."/>
            <person name="Bonometti L."/>
            <person name="Westerberg I."/>
            <person name="Brannstrom I.O."/>
            <person name="Guillou S."/>
            <person name="Cros-Aarteil S."/>
            <person name="Calhoun S."/>
            <person name="Haridas S."/>
            <person name="Kuo A."/>
            <person name="Mondo S."/>
            <person name="Pangilinan J."/>
            <person name="Riley R."/>
            <person name="LaButti K."/>
            <person name="Andreopoulos B."/>
            <person name="Lipzen A."/>
            <person name="Chen C."/>
            <person name="Yan M."/>
            <person name="Daum C."/>
            <person name="Ng V."/>
            <person name="Clum A."/>
            <person name="Steindorff A."/>
            <person name="Ohm R.A."/>
            <person name="Martin F."/>
            <person name="Silar P."/>
            <person name="Natvig D.O."/>
            <person name="Lalanne C."/>
            <person name="Gautier V."/>
            <person name="Ament-Velasquez S.L."/>
            <person name="Kruys A."/>
            <person name="Hutchinson M.I."/>
            <person name="Powell A.J."/>
            <person name="Barry K."/>
            <person name="Miller A.N."/>
            <person name="Grigoriev I.V."/>
            <person name="Debuchy R."/>
            <person name="Gladieux P."/>
            <person name="Hiltunen Thoren M."/>
            <person name="Johannesson H."/>
        </authorList>
    </citation>
    <scope>NUCLEOTIDE SEQUENCE</scope>
    <source>
        <strain evidence="23">CBS 955.72</strain>
    </source>
</reference>
<keyword evidence="5" id="KW-0963">Cytoplasm</keyword>
<dbReference type="PANTHER" id="PTHR12486:SF4">
    <property type="entry name" value="APRATAXIN"/>
    <property type="match status" value="1"/>
</dbReference>
<dbReference type="PANTHER" id="PTHR12486">
    <property type="entry name" value="APRATAXIN-RELATED"/>
    <property type="match status" value="1"/>
</dbReference>
<keyword evidence="13" id="KW-0539">Nucleus</keyword>
<evidence type="ECO:0000256" key="9">
    <source>
        <dbReference type="ARBA" id="ARBA00022801"/>
    </source>
</evidence>
<evidence type="ECO:0000256" key="3">
    <source>
        <dbReference type="ARBA" id="ARBA00012495"/>
    </source>
</evidence>
<dbReference type="InterPro" id="IPR036265">
    <property type="entry name" value="HIT-like_sf"/>
</dbReference>
<evidence type="ECO:0000256" key="7">
    <source>
        <dbReference type="ARBA" id="ARBA00022763"/>
    </source>
</evidence>
<dbReference type="AlphaFoldDB" id="A0AAJ0MDC9"/>
<evidence type="ECO:0000256" key="10">
    <source>
        <dbReference type="ARBA" id="ARBA00022833"/>
    </source>
</evidence>
<gene>
    <name evidence="23" type="ORF">B0T25DRAFT_454124</name>
</gene>
<feature type="domain" description="Aprataxin C2HE/C2H2/C2HC zinc finger" evidence="22">
    <location>
        <begin position="223"/>
        <end position="279"/>
    </location>
</feature>
<evidence type="ECO:0000256" key="18">
    <source>
        <dbReference type="ARBA" id="ARBA00068941"/>
    </source>
</evidence>
<keyword evidence="24" id="KW-1185">Reference proteome</keyword>
<dbReference type="GO" id="GO:0003697">
    <property type="term" value="F:single-stranded DNA binding"/>
    <property type="evidence" value="ECO:0007669"/>
    <property type="project" value="TreeGrafter"/>
</dbReference>
<dbReference type="GO" id="GO:0030983">
    <property type="term" value="F:mismatched DNA binding"/>
    <property type="evidence" value="ECO:0007669"/>
    <property type="project" value="TreeGrafter"/>
</dbReference>
<evidence type="ECO:0000256" key="1">
    <source>
        <dbReference type="ARBA" id="ARBA00004123"/>
    </source>
</evidence>
<evidence type="ECO:0000256" key="12">
    <source>
        <dbReference type="ARBA" id="ARBA00023204"/>
    </source>
</evidence>
<comment type="catalytic activity">
    <reaction evidence="16">
        <text>a 5'-end adenosine-5'-diphospho-5'-ribonucleoside-2'-deoxyribonucleotide-DNA + H2O = a 5'-end 5'-phospho-ribonucleoside-2'-deoxyribonucleotide-DNA + AMP + 2 H(+)</text>
        <dbReference type="Rhea" id="RHEA:52132"/>
        <dbReference type="Rhea" id="RHEA-COMP:13182"/>
        <dbReference type="Rhea" id="RHEA-COMP:13183"/>
        <dbReference type="ChEBI" id="CHEBI:15377"/>
        <dbReference type="ChEBI" id="CHEBI:15378"/>
        <dbReference type="ChEBI" id="CHEBI:136414"/>
        <dbReference type="ChEBI" id="CHEBI:136415"/>
        <dbReference type="ChEBI" id="CHEBI:456215"/>
        <dbReference type="EC" id="3.6.1.71"/>
    </reaction>
</comment>
<name>A0AAJ0MDC9_9PEZI</name>
<dbReference type="InterPro" id="IPR011146">
    <property type="entry name" value="HIT-like"/>
</dbReference>
<feature type="domain" description="HIT" evidence="21">
    <location>
        <begin position="89"/>
        <end position="208"/>
    </location>
</feature>
<evidence type="ECO:0000256" key="14">
    <source>
        <dbReference type="ARBA" id="ARBA00024601"/>
    </source>
</evidence>